<gene>
    <name evidence="6" type="ORF">I1A49_36915</name>
</gene>
<dbReference type="Pfam" id="PF13535">
    <property type="entry name" value="ATP-grasp_4"/>
    <property type="match status" value="1"/>
</dbReference>
<dbReference type="SUPFAM" id="SSF56059">
    <property type="entry name" value="Glutathione synthetase ATP-binding domain-like"/>
    <property type="match status" value="1"/>
</dbReference>
<evidence type="ECO:0000256" key="4">
    <source>
        <dbReference type="SAM" id="MobiDB-lite"/>
    </source>
</evidence>
<feature type="compositionally biased region" description="Polar residues" evidence="4">
    <location>
        <begin position="773"/>
        <end position="785"/>
    </location>
</feature>
<comment type="cofactor">
    <cofactor evidence="1">
        <name>pyridoxal 5'-phosphate</name>
        <dbReference type="ChEBI" id="CHEBI:597326"/>
    </cofactor>
</comment>
<keyword evidence="7" id="KW-1185">Reference proteome</keyword>
<dbReference type="PROSITE" id="PS50975">
    <property type="entry name" value="ATP_GRASP"/>
    <property type="match status" value="1"/>
</dbReference>
<protein>
    <submittedName>
        <fullName evidence="6">Pyridoxal-phosphate dependent enzyme</fullName>
    </submittedName>
</protein>
<dbReference type="Gene3D" id="3.30.470.20">
    <property type="entry name" value="ATP-grasp fold, B domain"/>
    <property type="match status" value="1"/>
</dbReference>
<dbReference type="EMBL" id="CP065050">
    <property type="protein sequence ID" value="QPI59731.1"/>
    <property type="molecule type" value="Genomic_DNA"/>
</dbReference>
<dbReference type="InterPro" id="IPR001926">
    <property type="entry name" value="TrpB-like_PALP"/>
</dbReference>
<dbReference type="Pfam" id="PF00291">
    <property type="entry name" value="PALP"/>
    <property type="match status" value="1"/>
</dbReference>
<feature type="region of interest" description="Disordered" evidence="4">
    <location>
        <begin position="751"/>
        <end position="785"/>
    </location>
</feature>
<sequence length="785" mass="82626">MGAESLIDAVGRTPVVRLRVGADRGVEVFAKLELQNLFAMKDRVAKKILTEARRSGALGPGAPVVESSSGTMALGVALVGTLLGHPVHIVTDPRIDPVTLAKLTALGCEVHVVRAMDENGWQGARLTRLRELLDGLPGAFWPKQYENPENPAAYRTLADELTADLGEVHTIVGAVGSGGSLCGTSRVLRERTPGLRVIGVDCVGSVLFGQPDAPQRLQSGLGNSLHPSNLDHSMIDEVHWLNDHEAFAATRELARHEKIFAGNTAGSVYRILTHLAATLRPGARLVGIFPDRGDRYADTVYSDAYWIAKRLTEQPLAARPRRVGRGIEVRTWSYRRDGAQEPLPGYAFVESNTTGTGMLALRAAADAGYRPLLLTNDPSRYRGLDDTGADVHICDTADLDGLTASLARDMAVAAVGSTSELYQQTAARLAGALGLPAQDPEAVALCRDKGALRRALAEAGLHQPRFRVVVSADAARAAAHEVGLPCVVKPVDDSGSTLVRRCDTAEEAVRHAAEVLAVERNGRGQPTARRALVESLLTGPEYSVETFGTDAGHVVLGVVEKSVTGAPAFVEHRHLLSGRPDAESASELESVVLAALKVIGLRGGAAHTEVKLTEAGPAVVEVNPRLAGGMIPELFLLVTGVDLVAAQVAHDAGGVPRLPDAFSGAAGIQFLMADRTGVLAAVHGTEDARALPGVERVVLTRELGQPVAPPVDAYGRLGYVIARGDSAAEVAEVLAQACGLLRIDVTAATDTGAGLPGPRVPTPGPYGRMRVSGSPSATTTWRSPR</sequence>
<reference evidence="6 7" key="1">
    <citation type="submission" date="2020-11" db="EMBL/GenBank/DDBJ databases">
        <title>Complete genome sequence unveiled secondary metabolic potentials in Streptomyces solisilvae HNM0141.</title>
        <authorList>
            <person name="Huang X."/>
        </authorList>
    </citation>
    <scope>NUCLEOTIDE SEQUENCE [LARGE SCALE GENOMIC DNA]</scope>
    <source>
        <strain evidence="6 7">HNM0141</strain>
    </source>
</reference>
<dbReference type="InterPro" id="IPR011761">
    <property type="entry name" value="ATP-grasp"/>
</dbReference>
<dbReference type="Pfam" id="PF18603">
    <property type="entry name" value="LAL_C2"/>
    <property type="match status" value="1"/>
</dbReference>
<evidence type="ECO:0000313" key="6">
    <source>
        <dbReference type="EMBL" id="QPI59731.1"/>
    </source>
</evidence>
<keyword evidence="2" id="KW-0663">Pyridoxal phosphate</keyword>
<dbReference type="InterPro" id="IPR050214">
    <property type="entry name" value="Cys_Synth/Cystath_Beta-Synth"/>
</dbReference>
<evidence type="ECO:0000256" key="1">
    <source>
        <dbReference type="ARBA" id="ARBA00001933"/>
    </source>
</evidence>
<dbReference type="InterPro" id="IPR040570">
    <property type="entry name" value="LAL_C2"/>
</dbReference>
<name>A0ABX6WEW5_STRMQ</name>
<proteinExistence type="predicted"/>
<evidence type="ECO:0000313" key="7">
    <source>
        <dbReference type="Proteomes" id="UP000663421"/>
    </source>
</evidence>
<dbReference type="PANTHER" id="PTHR10314">
    <property type="entry name" value="CYSTATHIONINE BETA-SYNTHASE"/>
    <property type="match status" value="1"/>
</dbReference>
<dbReference type="Proteomes" id="UP000663421">
    <property type="component" value="Chromosome"/>
</dbReference>
<dbReference type="InterPro" id="IPR036052">
    <property type="entry name" value="TrpB-like_PALP_sf"/>
</dbReference>
<accession>A0ABX6WEW5</accession>
<keyword evidence="3" id="KW-0067">ATP-binding</keyword>
<organism evidence="6 7">
    <name type="scientific">Streptomyces malaysiensis</name>
    <dbReference type="NCBI Taxonomy" id="92644"/>
    <lineage>
        <taxon>Bacteria</taxon>
        <taxon>Bacillati</taxon>
        <taxon>Actinomycetota</taxon>
        <taxon>Actinomycetes</taxon>
        <taxon>Kitasatosporales</taxon>
        <taxon>Streptomycetaceae</taxon>
        <taxon>Streptomyces</taxon>
        <taxon>Streptomyces violaceusniger group</taxon>
    </lineage>
</organism>
<feature type="domain" description="ATP-grasp" evidence="5">
    <location>
        <begin position="453"/>
        <end position="652"/>
    </location>
</feature>
<evidence type="ECO:0000256" key="2">
    <source>
        <dbReference type="ARBA" id="ARBA00022898"/>
    </source>
</evidence>
<evidence type="ECO:0000259" key="5">
    <source>
        <dbReference type="PROSITE" id="PS50975"/>
    </source>
</evidence>
<evidence type="ECO:0000256" key="3">
    <source>
        <dbReference type="PROSITE-ProRule" id="PRU00409"/>
    </source>
</evidence>
<dbReference type="SUPFAM" id="SSF53686">
    <property type="entry name" value="Tryptophan synthase beta subunit-like PLP-dependent enzymes"/>
    <property type="match status" value="1"/>
</dbReference>
<dbReference type="CDD" id="cd01561">
    <property type="entry name" value="CBS_like"/>
    <property type="match status" value="1"/>
</dbReference>
<dbReference type="Gene3D" id="3.40.50.1100">
    <property type="match status" value="2"/>
</dbReference>
<keyword evidence="3" id="KW-0547">Nucleotide-binding</keyword>
<dbReference type="SMART" id="SM01209">
    <property type="entry name" value="GARS_A"/>
    <property type="match status" value="1"/>
</dbReference>